<dbReference type="AlphaFoldDB" id="A0A5C6DIE7"/>
<evidence type="ECO:0008006" key="3">
    <source>
        <dbReference type="Google" id="ProtNLM"/>
    </source>
</evidence>
<gene>
    <name evidence="1" type="ORF">Q31b_47590</name>
</gene>
<dbReference type="EMBL" id="SJPY01000008">
    <property type="protein sequence ID" value="TWU36478.1"/>
    <property type="molecule type" value="Genomic_DNA"/>
</dbReference>
<reference evidence="1 2" key="1">
    <citation type="submission" date="2019-02" db="EMBL/GenBank/DDBJ databases">
        <title>Deep-cultivation of Planctomycetes and their phenomic and genomic characterization uncovers novel biology.</title>
        <authorList>
            <person name="Wiegand S."/>
            <person name="Jogler M."/>
            <person name="Boedeker C."/>
            <person name="Pinto D."/>
            <person name="Vollmers J."/>
            <person name="Rivas-Marin E."/>
            <person name="Kohn T."/>
            <person name="Peeters S.H."/>
            <person name="Heuer A."/>
            <person name="Rast P."/>
            <person name="Oberbeckmann S."/>
            <person name="Bunk B."/>
            <person name="Jeske O."/>
            <person name="Meyerdierks A."/>
            <person name="Storesund J.E."/>
            <person name="Kallscheuer N."/>
            <person name="Luecker S."/>
            <person name="Lage O.M."/>
            <person name="Pohl T."/>
            <person name="Merkel B.J."/>
            <person name="Hornburger P."/>
            <person name="Mueller R.-W."/>
            <person name="Bruemmer F."/>
            <person name="Labrenz M."/>
            <person name="Spormann A.M."/>
            <person name="Op Den Camp H."/>
            <person name="Overmann J."/>
            <person name="Amann R."/>
            <person name="Jetten M.S.M."/>
            <person name="Mascher T."/>
            <person name="Medema M.H."/>
            <person name="Devos D.P."/>
            <person name="Kaster A.-K."/>
            <person name="Ovreas L."/>
            <person name="Rohde M."/>
            <person name="Galperin M.Y."/>
            <person name="Jogler C."/>
        </authorList>
    </citation>
    <scope>NUCLEOTIDE SEQUENCE [LARGE SCALE GENOMIC DNA]</scope>
    <source>
        <strain evidence="1 2">Q31b</strain>
    </source>
</reference>
<name>A0A5C6DIE7_9BACT</name>
<evidence type="ECO:0000313" key="2">
    <source>
        <dbReference type="Proteomes" id="UP000315471"/>
    </source>
</evidence>
<protein>
    <recommendedName>
        <fullName evidence="3">Right handed beta helix domain-containing protein</fullName>
    </recommendedName>
</protein>
<comment type="caution">
    <text evidence="1">The sequence shown here is derived from an EMBL/GenBank/DDBJ whole genome shotgun (WGS) entry which is preliminary data.</text>
</comment>
<proteinExistence type="predicted"/>
<dbReference type="SUPFAM" id="SSF51126">
    <property type="entry name" value="Pectin lyase-like"/>
    <property type="match status" value="1"/>
</dbReference>
<dbReference type="OrthoDB" id="262615at2"/>
<accession>A0A5C6DIE7</accession>
<sequence length="601" mass="64848">MSTTNLTTSMFLAFLVSWLPSATTGAEPWSIRFIEPSSANLFKPIITSSGIRIESLGANSSQRKDHPEYVSLHYRLSGAITALSFDYAQTGDASQMPVQLLDVTGRELWRYEGQGDAPQRVELSNLTTRGLLVFRVSRSRGAKLLKGWSHSISNVSVTKDVTAPVTDADGFIVLDDLDELRGYASADKSMIRMKPGVYELDTAFFRHFIEFSGNDNHWDLTGVTISASLDLFRQFGRDQGTDGFYCVIDVTGDRNVLEGLTVKNHGEGYGLSSRNKLFNITGSDCLVSNVTALTSGSNPWGYGSLFGIAGGVVRKMNGIRIGQPARNTRLIGSRVHMRAMGHAIFVQGAIDTLIEDCHVDGLLRPTDEILAESSGYAFEQGFRVPGYGEGVQIGPDRLIPAGEIVSLSEDGIRMYPGSEGVDSGASIIRNCTVTNMRRGICTGLSAASDKVIHCEVRNCIAAGFNIGSGDTLVGCAADAKYAEALCVPYLSSEGARVELELLDSREGMANNLVAKINGRKHDITLRTSEPAFVPRDMAIELASKNGYGSFQKGKRSARGITLNNQTSARVLLFPDAIGNTIISQGPVSDQGEADNTIQLGR</sequence>
<dbReference type="RefSeq" id="WP_146601916.1">
    <property type="nucleotide sequence ID" value="NZ_SJPY01000008.1"/>
</dbReference>
<evidence type="ECO:0000313" key="1">
    <source>
        <dbReference type="EMBL" id="TWU36478.1"/>
    </source>
</evidence>
<keyword evidence="2" id="KW-1185">Reference proteome</keyword>
<dbReference type="Proteomes" id="UP000315471">
    <property type="component" value="Unassembled WGS sequence"/>
</dbReference>
<organism evidence="1 2">
    <name type="scientific">Novipirellula aureliae</name>
    <dbReference type="NCBI Taxonomy" id="2527966"/>
    <lineage>
        <taxon>Bacteria</taxon>
        <taxon>Pseudomonadati</taxon>
        <taxon>Planctomycetota</taxon>
        <taxon>Planctomycetia</taxon>
        <taxon>Pirellulales</taxon>
        <taxon>Pirellulaceae</taxon>
        <taxon>Novipirellula</taxon>
    </lineage>
</organism>
<dbReference type="InterPro" id="IPR011050">
    <property type="entry name" value="Pectin_lyase_fold/virulence"/>
</dbReference>